<name>A0A5C4Y9K7_9DEIO</name>
<dbReference type="InterPro" id="IPR027417">
    <property type="entry name" value="P-loop_NTPase"/>
</dbReference>
<reference evidence="1 2" key="1">
    <citation type="submission" date="2019-06" db="EMBL/GenBank/DDBJ databases">
        <title>Genome sequence of Deinococcus radiopugnans ATCC 19172.</title>
        <authorList>
            <person name="Maclea K.S."/>
            <person name="Maynard C.R."/>
        </authorList>
    </citation>
    <scope>NUCLEOTIDE SEQUENCE [LARGE SCALE GENOMIC DNA]</scope>
    <source>
        <strain evidence="1 2">ATCC 19172</strain>
    </source>
</reference>
<dbReference type="SUPFAM" id="SSF52540">
    <property type="entry name" value="P-loop containing nucleoside triphosphate hydrolases"/>
    <property type="match status" value="1"/>
</dbReference>
<dbReference type="OrthoDB" id="14765at2"/>
<proteinExistence type="predicted"/>
<dbReference type="Gene3D" id="3.40.50.300">
    <property type="entry name" value="P-loop containing nucleotide triphosphate hydrolases"/>
    <property type="match status" value="1"/>
</dbReference>
<protein>
    <recommendedName>
        <fullName evidence="3">Transposase</fullName>
    </recommendedName>
</protein>
<evidence type="ECO:0000313" key="2">
    <source>
        <dbReference type="Proteomes" id="UP000313988"/>
    </source>
</evidence>
<dbReference type="EMBL" id="VDMO01000003">
    <property type="protein sequence ID" value="TNM72500.1"/>
    <property type="molecule type" value="Genomic_DNA"/>
</dbReference>
<accession>A0A5C4Y9K7</accession>
<sequence>MALGILSEMAELLAANEVRRPRNMLVVANTNNGKTTVIDRLKALHPDVTDPDSDGVQMPVVKLNAPQSPDEDRFYNHILESLGAIYKIRAPKDAKFFQICRLLRDVGMKVLIFDEINNSLAGNMIQRQQMFNAIKSLSNELQRPIILTGTFEALVAVREDKQMQNRFPPSILPVWELDSTFLQLLASFESLMPLKQRSNLASEVLAPLLLAMCGGLIGELCELLKRAGKRAITSGRERISARLLLELDWVPPDQRDRQASAAEQGLSYRINYKEMVQRVQADEAEAQDEWDDDDAD</sequence>
<gene>
    <name evidence="1" type="ORF">FHR04_03200</name>
</gene>
<evidence type="ECO:0008006" key="3">
    <source>
        <dbReference type="Google" id="ProtNLM"/>
    </source>
</evidence>
<dbReference type="AlphaFoldDB" id="A0A5C4Y9K7"/>
<comment type="caution">
    <text evidence="1">The sequence shown here is derived from an EMBL/GenBank/DDBJ whole genome shotgun (WGS) entry which is preliminary data.</text>
</comment>
<organism evidence="1 2">
    <name type="scientific">Deinococcus radiopugnans ATCC 19172</name>
    <dbReference type="NCBI Taxonomy" id="585398"/>
    <lineage>
        <taxon>Bacteria</taxon>
        <taxon>Thermotogati</taxon>
        <taxon>Deinococcota</taxon>
        <taxon>Deinococci</taxon>
        <taxon>Deinococcales</taxon>
        <taxon>Deinococcaceae</taxon>
        <taxon>Deinococcus</taxon>
    </lineage>
</organism>
<dbReference type="Pfam" id="PF05621">
    <property type="entry name" value="TniB"/>
    <property type="match status" value="1"/>
</dbReference>
<dbReference type="Proteomes" id="UP000313988">
    <property type="component" value="Unassembled WGS sequence"/>
</dbReference>
<evidence type="ECO:0000313" key="1">
    <source>
        <dbReference type="EMBL" id="TNM72500.1"/>
    </source>
</evidence>
<dbReference type="InterPro" id="IPR008868">
    <property type="entry name" value="TniB"/>
</dbReference>